<dbReference type="AlphaFoldDB" id="U2QIV6"/>
<dbReference type="EMBL" id="AWEY01000033">
    <property type="protein sequence ID" value="ERK38752.1"/>
    <property type="molecule type" value="Genomic_DNA"/>
</dbReference>
<sequence length="88" mass="10545">MMKQQTDTSFSYKDLHEIRVRKEMIRREIQTDDVRIKALWNELFHPRRSSVDTTTPSKRLSRFINTSAGILDGAILGWKLYQKFKKMR</sequence>
<gene>
    <name evidence="1" type="ORF">HMPREF9135_1526</name>
</gene>
<dbReference type="PATRIC" id="fig|1115809.3.peg.1871"/>
<keyword evidence="2" id="KW-1185">Reference proteome</keyword>
<dbReference type="RefSeq" id="WP_021590198.1">
    <property type="nucleotide sequence ID" value="NZ_AWEY01000033.1"/>
</dbReference>
<protein>
    <submittedName>
        <fullName evidence="1">Uncharacterized protein</fullName>
    </submittedName>
</protein>
<evidence type="ECO:0000313" key="2">
    <source>
        <dbReference type="Proteomes" id="UP000016648"/>
    </source>
</evidence>
<accession>U2QIV6</accession>
<comment type="caution">
    <text evidence="1">The sequence shown here is derived from an EMBL/GenBank/DDBJ whole genome shotgun (WGS) entry which is preliminary data.</text>
</comment>
<reference evidence="1 2" key="1">
    <citation type="submission" date="2013-08" db="EMBL/GenBank/DDBJ databases">
        <authorList>
            <person name="Durkin A.S."/>
            <person name="Haft D.R."/>
            <person name="McCorrison J."/>
            <person name="Torralba M."/>
            <person name="Gillis M."/>
            <person name="Haft D.H."/>
            <person name="Methe B."/>
            <person name="Sutton G."/>
            <person name="Nelson K.E."/>
        </authorList>
    </citation>
    <scope>NUCLEOTIDE SEQUENCE [LARGE SCALE GENOMIC DNA]</scope>
    <source>
        <strain evidence="1 2">F0067</strain>
    </source>
</reference>
<evidence type="ECO:0000313" key="1">
    <source>
        <dbReference type="EMBL" id="ERK38752.1"/>
    </source>
</evidence>
<name>U2QIV6_9BACT</name>
<organism evidence="1 2">
    <name type="scientific">Segatella baroniae F0067</name>
    <dbReference type="NCBI Taxonomy" id="1115809"/>
    <lineage>
        <taxon>Bacteria</taxon>
        <taxon>Pseudomonadati</taxon>
        <taxon>Bacteroidota</taxon>
        <taxon>Bacteroidia</taxon>
        <taxon>Bacteroidales</taxon>
        <taxon>Prevotellaceae</taxon>
        <taxon>Segatella</taxon>
    </lineage>
</organism>
<dbReference type="Proteomes" id="UP000016648">
    <property type="component" value="Unassembled WGS sequence"/>
</dbReference>
<proteinExistence type="predicted"/>